<dbReference type="Proteomes" id="UP000032430">
    <property type="component" value="Chromosome I"/>
</dbReference>
<dbReference type="PIRSF" id="PIRSF029171">
    <property type="entry name" value="Esterase_LipA"/>
    <property type="match status" value="1"/>
</dbReference>
<dbReference type="GO" id="GO:0016042">
    <property type="term" value="P:lipid catabolic process"/>
    <property type="evidence" value="ECO:0007669"/>
    <property type="project" value="InterPro"/>
</dbReference>
<dbReference type="Gene3D" id="1.10.260.160">
    <property type="match status" value="1"/>
</dbReference>
<feature type="chain" id="PRO_5001942244" evidence="1">
    <location>
        <begin position="26"/>
        <end position="398"/>
    </location>
</feature>
<reference evidence="3" key="1">
    <citation type="submission" date="2014-09" db="EMBL/GenBank/DDBJ databases">
        <authorList>
            <person name="Gomez-Valero L."/>
        </authorList>
    </citation>
    <scope>NUCLEOTIDE SEQUENCE [LARGE SCALE GENOMIC DNA]</scope>
    <source>
        <strain evidence="3">ATCC700992</strain>
    </source>
</reference>
<dbReference type="PANTHER" id="PTHR34853:SF1">
    <property type="entry name" value="LIPASE 5"/>
    <property type="match status" value="1"/>
</dbReference>
<gene>
    <name evidence="2" type="ORF">LFA_3305</name>
</gene>
<dbReference type="InterPro" id="IPR029058">
    <property type="entry name" value="AB_hydrolase_fold"/>
</dbReference>
<dbReference type="RefSeq" id="WP_045096913.1">
    <property type="nucleotide sequence ID" value="NZ_LN614827.1"/>
</dbReference>
<dbReference type="HOGENOM" id="CLU_039051_1_0_6"/>
<accession>A0A098G832</accession>
<dbReference type="PANTHER" id="PTHR34853">
    <property type="match status" value="1"/>
</dbReference>
<evidence type="ECO:0000256" key="1">
    <source>
        <dbReference type="SAM" id="SignalP"/>
    </source>
</evidence>
<dbReference type="GO" id="GO:0004806">
    <property type="term" value="F:triacylglycerol lipase activity"/>
    <property type="evidence" value="ECO:0007669"/>
    <property type="project" value="InterPro"/>
</dbReference>
<feature type="signal peptide" evidence="1">
    <location>
        <begin position="1"/>
        <end position="25"/>
    </location>
</feature>
<organism evidence="2 3">
    <name type="scientific">Legionella fallonii LLAP-10</name>
    <dbReference type="NCBI Taxonomy" id="1212491"/>
    <lineage>
        <taxon>Bacteria</taxon>
        <taxon>Pseudomonadati</taxon>
        <taxon>Pseudomonadota</taxon>
        <taxon>Gammaproteobacteria</taxon>
        <taxon>Legionellales</taxon>
        <taxon>Legionellaceae</taxon>
        <taxon>Legionella</taxon>
    </lineage>
</organism>
<keyword evidence="1" id="KW-0732">Signal</keyword>
<dbReference type="PROSITE" id="PS51257">
    <property type="entry name" value="PROKAR_LIPOPROTEIN"/>
    <property type="match status" value="1"/>
</dbReference>
<proteinExistence type="predicted"/>
<protein>
    <submittedName>
        <fullName evidence="2">Putative secreted protein</fullName>
    </submittedName>
</protein>
<dbReference type="AlphaFoldDB" id="A0A098G832"/>
<dbReference type="STRING" id="1212491.LFA_3305"/>
<evidence type="ECO:0000313" key="3">
    <source>
        <dbReference type="Proteomes" id="UP000032430"/>
    </source>
</evidence>
<dbReference type="OrthoDB" id="9798122at2"/>
<dbReference type="Gene3D" id="3.40.50.1820">
    <property type="entry name" value="alpha/beta hydrolase"/>
    <property type="match status" value="1"/>
</dbReference>
<name>A0A098G832_9GAMM</name>
<dbReference type="SUPFAM" id="SSF53474">
    <property type="entry name" value="alpha/beta-Hydrolases"/>
    <property type="match status" value="1"/>
</dbReference>
<dbReference type="EMBL" id="LN614827">
    <property type="protein sequence ID" value="CEG58637.1"/>
    <property type="molecule type" value="Genomic_DNA"/>
</dbReference>
<dbReference type="InterPro" id="IPR005152">
    <property type="entry name" value="Lipase_secreted"/>
</dbReference>
<dbReference type="KEGG" id="lfa:LFA_3305"/>
<keyword evidence="3" id="KW-1185">Reference proteome</keyword>
<evidence type="ECO:0000313" key="2">
    <source>
        <dbReference type="EMBL" id="CEG58637.1"/>
    </source>
</evidence>
<sequence>MKKSKFIKDTIFIALCCFLNSFVYAQTTTSCDKTLVDYVYLGELSKDTARLVLKKTPPLDTLEINYDVNFYKITYKTPAPDGHMTVASGVVAAPIVLEGTVGIVSYQHGTRFNRDDVPSKKIEKNYTNPAVFASHGGYFTVMPDYLGLGDNELSLHPYMQYETLASSSIDMLIAAKELAEMLHYPLNDRLFLTGYSEGGFSTLVMFESLATKYADLPITAVALGSAPYDWEETMKFIMTEPGPRASAYLAYFFYSLQAYKSYWTDLSQIFTSPYNILIPELFDGYHSNQEILDTLPQYPMLIFQAEFFNAILNHSESNSGLLKEYFNHYHFSPTAPLLIVGTKGDRDVPYHGAEIAYDNFIQFSDSVFIKSVSDVLDHSGAAPYILKEQLMFFKKYDH</sequence>